<protein>
    <submittedName>
        <fullName evidence="4">PEPxxWA-CTERM sorting domain-containing protein</fullName>
    </submittedName>
</protein>
<dbReference type="Pfam" id="PF17517">
    <property type="entry name" value="IgGFc_binding"/>
    <property type="match status" value="1"/>
</dbReference>
<dbReference type="Pfam" id="PF07589">
    <property type="entry name" value="PEP-CTERM"/>
    <property type="match status" value="1"/>
</dbReference>
<evidence type="ECO:0000313" key="4">
    <source>
        <dbReference type="EMBL" id="MBT2185348.1"/>
    </source>
</evidence>
<dbReference type="EMBL" id="JAHGAW010000001">
    <property type="protein sequence ID" value="MBT2185348.1"/>
    <property type="molecule type" value="Genomic_DNA"/>
</dbReference>
<keyword evidence="5" id="KW-1185">Reference proteome</keyword>
<organism evidence="4 5">
    <name type="scientific">Sphingobium nicotianae</name>
    <dbReference type="NCBI Taxonomy" id="2782607"/>
    <lineage>
        <taxon>Bacteria</taxon>
        <taxon>Pseudomonadati</taxon>
        <taxon>Pseudomonadota</taxon>
        <taxon>Alphaproteobacteria</taxon>
        <taxon>Sphingomonadales</taxon>
        <taxon>Sphingomonadaceae</taxon>
        <taxon>Sphingobium</taxon>
    </lineage>
</organism>
<dbReference type="Proteomes" id="UP001138757">
    <property type="component" value="Unassembled WGS sequence"/>
</dbReference>
<dbReference type="PANTHER" id="PTHR46534">
    <property type="entry name" value="IGGFC_BINDING DOMAIN-CONTAINING PROTEIN"/>
    <property type="match status" value="1"/>
</dbReference>
<dbReference type="NCBIfam" id="NF035944">
    <property type="entry name" value="PEPxxWA-CTERM"/>
    <property type="match status" value="1"/>
</dbReference>
<feature type="signal peptide" evidence="1">
    <location>
        <begin position="1"/>
        <end position="20"/>
    </location>
</feature>
<name>A0A9X1AJH8_9SPHN</name>
<evidence type="ECO:0000313" key="5">
    <source>
        <dbReference type="Proteomes" id="UP001138757"/>
    </source>
</evidence>
<evidence type="ECO:0000256" key="1">
    <source>
        <dbReference type="SAM" id="SignalP"/>
    </source>
</evidence>
<comment type="caution">
    <text evidence="4">The sequence shown here is derived from an EMBL/GenBank/DDBJ whole genome shotgun (WGS) entry which is preliminary data.</text>
</comment>
<dbReference type="InterPro" id="IPR013424">
    <property type="entry name" value="Ice-binding_C"/>
</dbReference>
<dbReference type="PANTHER" id="PTHR46534:SF1">
    <property type="entry name" value="IGGFC-BINDING PROTEIN N-TERMINAL DOMAIN-CONTAINING PROTEIN"/>
    <property type="match status" value="1"/>
</dbReference>
<evidence type="ECO:0000259" key="3">
    <source>
        <dbReference type="Pfam" id="PF17517"/>
    </source>
</evidence>
<keyword evidence="1" id="KW-0732">Signal</keyword>
<gene>
    <name evidence="4" type="ORF">KK488_00090</name>
</gene>
<dbReference type="NCBIfam" id="TIGR02595">
    <property type="entry name" value="PEP_CTERM"/>
    <property type="match status" value="1"/>
</dbReference>
<evidence type="ECO:0000259" key="2">
    <source>
        <dbReference type="Pfam" id="PF07589"/>
    </source>
</evidence>
<reference evidence="4" key="1">
    <citation type="submission" date="2021-05" db="EMBL/GenBank/DDBJ databases">
        <title>Genome of Sphingobium sp. strain.</title>
        <authorList>
            <person name="Fan R."/>
        </authorList>
    </citation>
    <scope>NUCLEOTIDE SEQUENCE</scope>
    <source>
        <strain evidence="4">H33</strain>
    </source>
</reference>
<feature type="domain" description="IgGFc-binding protein N-terminal" evidence="3">
    <location>
        <begin position="112"/>
        <end position="389"/>
    </location>
</feature>
<proteinExistence type="predicted"/>
<sequence>MKRLLLAATMMAGLTTGASANNLFFQMNTNYSGAGVRQAFIFGAANSTGSVTSAAGFNQAFDLGAAGFAVVDIPLSTELSSGIVQDYGYKISSGTNLSAYFLSRQPYTTDMSYVIDGSKLGTNYVIAGYQNIYPDQMSVQATVDNTVVHFAPKGAAAFDVTLNAGQTYMYSASTQLTGSKITSSAPIAVFSGNQCTNVPTGVGACDFINEQMPSIDSLSTQYLLARTPRTGANGDAFRVVATADNTQVKVNGVVVATLNTGDYYEGRVDASGSVVDASSKVLVTQYLIGQGEAGFNTDPAMTLVPGSDQWLKSYVFATPSGNAAFPTDYISIVIKTSDLGSLMVDGVIANAALFNALGASGYSFGNIDVSSTSGPFSITANSEFQLLLSGYDNYDSYFTYGGAAFSPGASPPPPPSGVPEPATWAMMIGGFALAGAAMRRRKVAVRFA</sequence>
<feature type="chain" id="PRO_5040831511" evidence="1">
    <location>
        <begin position="21"/>
        <end position="448"/>
    </location>
</feature>
<dbReference type="AlphaFoldDB" id="A0A9X1AJH8"/>
<feature type="domain" description="Ice-binding protein C-terminal" evidence="2">
    <location>
        <begin position="418"/>
        <end position="441"/>
    </location>
</feature>
<dbReference type="InterPro" id="IPR035234">
    <property type="entry name" value="IgGFc-bd_N"/>
</dbReference>
<accession>A0A9X1AJH8</accession>